<proteinExistence type="predicted"/>
<sequence>MSSGPSQHAAPATPTALTPSQTIGPLYGFALMFQDSHISAGPEDAEMIHVEGSVLDGEGRALTYPDAMIEAWQGRQWVRARTDQDGMFRFTVRKPQPLRTGDGRLHAPHLNVAVFAAGLLKQAMTRLYFPDERQANEQDPVLKRLPPQDRHRLVAQRENDVLRFDIHLQGDDAVPFFEF</sequence>
<organism evidence="1 2">
    <name type="scientific">Actinomadura madurae</name>
    <dbReference type="NCBI Taxonomy" id="1993"/>
    <lineage>
        <taxon>Bacteria</taxon>
        <taxon>Bacillati</taxon>
        <taxon>Actinomycetota</taxon>
        <taxon>Actinomycetes</taxon>
        <taxon>Streptosporangiales</taxon>
        <taxon>Thermomonosporaceae</taxon>
        <taxon>Actinomadura</taxon>
    </lineage>
</organism>
<evidence type="ECO:0000313" key="1">
    <source>
        <dbReference type="EMBL" id="SFP04532.1"/>
    </source>
</evidence>
<dbReference type="SUPFAM" id="SSF49482">
    <property type="entry name" value="Aromatic compound dioxygenase"/>
    <property type="match status" value="1"/>
</dbReference>
<dbReference type="PANTHER" id="PTHR33711">
    <property type="entry name" value="DIOXYGENASE, PUTATIVE (AFU_ORTHOLOGUE AFUA_2G02910)-RELATED"/>
    <property type="match status" value="1"/>
</dbReference>
<dbReference type="STRING" id="1993.SAMN04489713_111161"/>
<dbReference type="Gene3D" id="2.60.130.10">
    <property type="entry name" value="Aromatic compound dioxygenase"/>
    <property type="match status" value="2"/>
</dbReference>
<evidence type="ECO:0000313" key="2">
    <source>
        <dbReference type="Proteomes" id="UP000183413"/>
    </source>
</evidence>
<name>A0A1I5M4N8_9ACTN</name>
<dbReference type="InterPro" id="IPR015889">
    <property type="entry name" value="Intradiol_dOase_core"/>
</dbReference>
<dbReference type="PANTHER" id="PTHR33711:SF9">
    <property type="entry name" value="PROTOCATECHUATE 3,4-DIOXYGENASE ALPHA CHAIN"/>
    <property type="match status" value="1"/>
</dbReference>
<dbReference type="eggNOG" id="COG3485">
    <property type="taxonomic scope" value="Bacteria"/>
</dbReference>
<protein>
    <submittedName>
        <fullName evidence="1">Protocatechuate 3,4-dioxygenase alpha subunit</fullName>
    </submittedName>
</protein>
<dbReference type="EMBL" id="FOVH01000011">
    <property type="protein sequence ID" value="SFP04532.1"/>
    <property type="molecule type" value="Genomic_DNA"/>
</dbReference>
<dbReference type="OrthoDB" id="4417174at2"/>
<reference evidence="1 2" key="1">
    <citation type="submission" date="2016-10" db="EMBL/GenBank/DDBJ databases">
        <authorList>
            <person name="de Groot N.N."/>
        </authorList>
    </citation>
    <scope>NUCLEOTIDE SEQUENCE [LARGE SCALE GENOMIC DNA]</scope>
    <source>
        <strain evidence="1 2">DSM 43067</strain>
    </source>
</reference>
<dbReference type="InParanoid" id="A0A1I5M4N8"/>
<dbReference type="AlphaFoldDB" id="A0A1I5M4N8"/>
<dbReference type="GO" id="GO:0016702">
    <property type="term" value="F:oxidoreductase activity, acting on single donors with incorporation of molecular oxygen, incorporation of two atoms of oxygen"/>
    <property type="evidence" value="ECO:0007669"/>
    <property type="project" value="InterPro"/>
</dbReference>
<keyword evidence="1" id="KW-0560">Oxidoreductase</keyword>
<dbReference type="GO" id="GO:0005506">
    <property type="term" value="F:iron ion binding"/>
    <property type="evidence" value="ECO:0007669"/>
    <property type="project" value="InterPro"/>
</dbReference>
<dbReference type="Proteomes" id="UP000183413">
    <property type="component" value="Unassembled WGS sequence"/>
</dbReference>
<gene>
    <name evidence="1" type="ORF">SAMN04489713_111161</name>
</gene>
<keyword evidence="1" id="KW-0223">Dioxygenase</keyword>
<accession>A0A1I5M4N8</accession>
<dbReference type="InterPro" id="IPR050770">
    <property type="entry name" value="Intradiol_RC_Dioxygenase"/>
</dbReference>
<dbReference type="RefSeq" id="WP_075022832.1">
    <property type="nucleotide sequence ID" value="NZ_FOVH01000011.1"/>
</dbReference>
<keyword evidence="2" id="KW-1185">Reference proteome</keyword>